<dbReference type="Pfam" id="PF04072">
    <property type="entry name" value="LCM"/>
    <property type="match status" value="1"/>
</dbReference>
<dbReference type="SUPFAM" id="SSF53335">
    <property type="entry name" value="S-adenosyl-L-methionine-dependent methyltransferases"/>
    <property type="match status" value="1"/>
</dbReference>
<evidence type="ECO:0000313" key="3">
    <source>
        <dbReference type="EMBL" id="MEJ2866770.1"/>
    </source>
</evidence>
<accession>A0ABU8MHI6</accession>
<dbReference type="Proteomes" id="UP001385809">
    <property type="component" value="Unassembled WGS sequence"/>
</dbReference>
<organism evidence="3 4">
    <name type="scientific">Actinomycetospora aurantiaca</name>
    <dbReference type="NCBI Taxonomy" id="3129233"/>
    <lineage>
        <taxon>Bacteria</taxon>
        <taxon>Bacillati</taxon>
        <taxon>Actinomycetota</taxon>
        <taxon>Actinomycetes</taxon>
        <taxon>Pseudonocardiales</taxon>
        <taxon>Pseudonocardiaceae</taxon>
        <taxon>Actinomycetospora</taxon>
    </lineage>
</organism>
<comment type="caution">
    <text evidence="3">The sequence shown here is derived from an EMBL/GenBank/DDBJ whole genome shotgun (WGS) entry which is preliminary data.</text>
</comment>
<dbReference type="PIRSF" id="PIRSF028177">
    <property type="entry name" value="Polyketide_synth_Omtfrase_TcmP"/>
    <property type="match status" value="1"/>
</dbReference>
<dbReference type="RefSeq" id="WP_337693383.1">
    <property type="nucleotide sequence ID" value="NZ_JBBEGN010000001.1"/>
</dbReference>
<dbReference type="PANTHER" id="PTHR43619">
    <property type="entry name" value="S-ADENOSYL-L-METHIONINE-DEPENDENT METHYLTRANSFERASE YKTD-RELATED"/>
    <property type="match status" value="1"/>
</dbReference>
<name>A0ABU8MHI6_9PSEU</name>
<dbReference type="EC" id="2.1.1.-" evidence="3"/>
<reference evidence="3 4" key="1">
    <citation type="submission" date="2024-03" db="EMBL/GenBank/DDBJ databases">
        <title>Actinomycetospora sp. OC33-EN08, a novel actinomycete isolated from wild orchid (Aerides multiflora).</title>
        <authorList>
            <person name="Suriyachadkun C."/>
        </authorList>
    </citation>
    <scope>NUCLEOTIDE SEQUENCE [LARGE SCALE GENOMIC DNA]</scope>
    <source>
        <strain evidence="3 4">OC33-EN08</strain>
    </source>
</reference>
<dbReference type="GO" id="GO:0008168">
    <property type="term" value="F:methyltransferase activity"/>
    <property type="evidence" value="ECO:0007669"/>
    <property type="project" value="UniProtKB-KW"/>
</dbReference>
<keyword evidence="4" id="KW-1185">Reference proteome</keyword>
<dbReference type="InterPro" id="IPR029063">
    <property type="entry name" value="SAM-dependent_MTases_sf"/>
</dbReference>
<evidence type="ECO:0000313" key="4">
    <source>
        <dbReference type="Proteomes" id="UP001385809"/>
    </source>
</evidence>
<keyword evidence="1 3" id="KW-0489">Methyltransferase</keyword>
<dbReference type="EMBL" id="JBBEGN010000001">
    <property type="protein sequence ID" value="MEJ2866770.1"/>
    <property type="molecule type" value="Genomic_DNA"/>
</dbReference>
<protein>
    <submittedName>
        <fullName evidence="3">Class I SAM-dependent methyltransferase</fullName>
        <ecNumber evidence="3">2.1.1.-</ecNumber>
    </submittedName>
</protein>
<evidence type="ECO:0000256" key="2">
    <source>
        <dbReference type="ARBA" id="ARBA00022679"/>
    </source>
</evidence>
<evidence type="ECO:0000256" key="1">
    <source>
        <dbReference type="ARBA" id="ARBA00022603"/>
    </source>
</evidence>
<sequence length="263" mass="28273">MTVHLQQEQQTMLWTLAMHAHDAASTRPILGDRYAADLLDRVDDPPRLGLSLAGNTPLICARAKLIDDAARAFLARHDEAVVLHLGCGLDSRLLRLDPGPGIRWFDVDQDPVIELRRELYGEREGATSVAASVTDPGWWAQVPDDVPRLVLAEGLLMYLDPEGVHTAVTHALTPGSTLVADTVAPWVTWIAGLQPAMRAADTGFLSSTNDLAAAAGAVNLEDELSLVDATATRTGGLTSTAIRLFALASGGRDAMVLRTYRRP</sequence>
<keyword evidence="2 3" id="KW-0808">Transferase</keyword>
<proteinExistence type="predicted"/>
<gene>
    <name evidence="3" type="ORF">WCD74_03280</name>
</gene>
<dbReference type="InterPro" id="IPR016874">
    <property type="entry name" value="TcmP-like"/>
</dbReference>
<dbReference type="GO" id="GO:0032259">
    <property type="term" value="P:methylation"/>
    <property type="evidence" value="ECO:0007669"/>
    <property type="project" value="UniProtKB-KW"/>
</dbReference>
<dbReference type="PANTHER" id="PTHR43619:SF2">
    <property type="entry name" value="S-ADENOSYL-L-METHIONINE-DEPENDENT METHYLTRANSFERASES SUPERFAMILY PROTEIN"/>
    <property type="match status" value="1"/>
</dbReference>
<dbReference type="Gene3D" id="3.40.50.150">
    <property type="entry name" value="Vaccinia Virus protein VP39"/>
    <property type="match status" value="1"/>
</dbReference>
<dbReference type="InterPro" id="IPR007213">
    <property type="entry name" value="Ppm1/Ppm2/Tcmp"/>
</dbReference>